<evidence type="ECO:0000313" key="4">
    <source>
        <dbReference type="Proteomes" id="UP000801492"/>
    </source>
</evidence>
<name>A0A8K0GEZ4_IGNLU</name>
<feature type="domain" description="C-type lectin" evidence="2">
    <location>
        <begin position="40"/>
        <end position="172"/>
    </location>
</feature>
<dbReference type="Proteomes" id="UP000801492">
    <property type="component" value="Unassembled WGS sequence"/>
</dbReference>
<dbReference type="Pfam" id="PF00059">
    <property type="entry name" value="Lectin_C"/>
    <property type="match status" value="2"/>
</dbReference>
<dbReference type="Gene3D" id="3.10.100.10">
    <property type="entry name" value="Mannose-Binding Protein A, subunit A"/>
    <property type="match status" value="3"/>
</dbReference>
<protein>
    <recommendedName>
        <fullName evidence="2">C-type lectin domain-containing protein</fullName>
    </recommendedName>
</protein>
<keyword evidence="4" id="KW-1185">Reference proteome</keyword>
<comment type="caution">
    <text evidence="3">The sequence shown here is derived from an EMBL/GenBank/DDBJ whole genome shotgun (WGS) entry which is preliminary data.</text>
</comment>
<evidence type="ECO:0000256" key="1">
    <source>
        <dbReference type="SAM" id="SignalP"/>
    </source>
</evidence>
<evidence type="ECO:0000259" key="2">
    <source>
        <dbReference type="PROSITE" id="PS50041"/>
    </source>
</evidence>
<dbReference type="InterPro" id="IPR001304">
    <property type="entry name" value="C-type_lectin-like"/>
</dbReference>
<dbReference type="InterPro" id="IPR016187">
    <property type="entry name" value="CTDL_fold"/>
</dbReference>
<sequence>MEQLVLYLIITTLSHFSHLTYAETGNAYHGPPQARELFSYNDKLFYFYSDRVPYDEAGAICEANNMHLADLDDPGKAKFASESISEAWMVFEDMWIGARKIDMGKWAWQWSGKRIPEEAQMLDNYTYIYPPWLENEAPSRKGKECLAVDRNGHNDPLFVDLDCRLPRAFICEQNSKQNKTDPFNGGAVDMFNMEFILYHARLSWPAAVSFCRQQGFSLATVENMTVARKLAKTMLKSRPEFEDAWIGANFKDDTWVWVETGEEIKSIPGEYKDPNKGETSPDNIITPQFPPWFDSEPRKGHDCVIFDRHLCDEPRFIDLRCNRQRDFICMKRERETDRGEETYILDREKKRYIFFPVAATWDEAKRICDEESETTTMLSLKDMDETKFIMQAMSDSRKPIDHIWLGGRIIAGVWMWIERDVDNPLETIPTRLDETGFPPWCDNETNLDMSCLNLDRQNHWTPLIYGLECNSTQAVVCVQPVEPNDRTVPYDGAGKDDPPVLLRVTKLVQNPISWLEAESACVREVGRLWRPRFDMEGGLEAIDNFAKELKKGQDKENEVEVYHVDGGVYNTAQKGWIYNKKVVNITTGWDPYDGDCLVGQINNTADKWTWFPVKCHHKLYAQVICEPRCSLREVPYEQEASEWVCDAASSDVFDHKMINMGCNHRCRNERVTQGPERFYCMKNSGWNNAQSQLPVKSSECKDVENALDSFKNIPKGTTTLAFVIDSTSDSPQDYNASKFLVGNLIEYYRTQIKDLLVFVVSIEPDPNGIEGAIIKVKDFKPTEDCNQIKEQVLNVLIDNGEGIRDYAAGISKIKEALADTALNEAHIVFMVPEGNQKGVFKEKARELNEVAKVFAIGTNRHTPIGQLVDVASKMNGESFAIQFKKPPQIIESVKLFMATCKDCTCSSTFNDLLGKSSTTAATTTIPPQ</sequence>
<evidence type="ECO:0000313" key="3">
    <source>
        <dbReference type="EMBL" id="KAF2895738.1"/>
    </source>
</evidence>
<dbReference type="PANTHER" id="PTHR45784:SF3">
    <property type="entry name" value="C-TYPE LECTIN DOMAIN FAMILY 4 MEMBER K-LIKE-RELATED"/>
    <property type="match status" value="1"/>
</dbReference>
<dbReference type="InterPro" id="IPR016186">
    <property type="entry name" value="C-type_lectin-like/link_sf"/>
</dbReference>
<gene>
    <name evidence="3" type="ORF">ILUMI_10442</name>
</gene>
<dbReference type="SMART" id="SM00034">
    <property type="entry name" value="CLECT"/>
    <property type="match status" value="3"/>
</dbReference>
<feature type="domain" description="C-type lectin" evidence="2">
    <location>
        <begin position="195"/>
        <end position="330"/>
    </location>
</feature>
<dbReference type="PANTHER" id="PTHR45784">
    <property type="entry name" value="C-TYPE LECTIN DOMAIN FAMILY 20 MEMBER A-RELATED"/>
    <property type="match status" value="1"/>
</dbReference>
<dbReference type="SUPFAM" id="SSF56436">
    <property type="entry name" value="C-type lectin-like"/>
    <property type="match status" value="3"/>
</dbReference>
<dbReference type="EMBL" id="VTPC01005712">
    <property type="protein sequence ID" value="KAF2895738.1"/>
    <property type="molecule type" value="Genomic_DNA"/>
</dbReference>
<organism evidence="3 4">
    <name type="scientific">Ignelater luminosus</name>
    <name type="common">Cucubano</name>
    <name type="synonym">Pyrophorus luminosus</name>
    <dbReference type="NCBI Taxonomy" id="2038154"/>
    <lineage>
        <taxon>Eukaryota</taxon>
        <taxon>Metazoa</taxon>
        <taxon>Ecdysozoa</taxon>
        <taxon>Arthropoda</taxon>
        <taxon>Hexapoda</taxon>
        <taxon>Insecta</taxon>
        <taxon>Pterygota</taxon>
        <taxon>Neoptera</taxon>
        <taxon>Endopterygota</taxon>
        <taxon>Coleoptera</taxon>
        <taxon>Polyphaga</taxon>
        <taxon>Elateriformia</taxon>
        <taxon>Elateroidea</taxon>
        <taxon>Elateridae</taxon>
        <taxon>Agrypninae</taxon>
        <taxon>Pyrophorini</taxon>
        <taxon>Ignelater</taxon>
    </lineage>
</organism>
<keyword evidence="1" id="KW-0732">Signal</keyword>
<reference evidence="3" key="1">
    <citation type="submission" date="2019-08" db="EMBL/GenBank/DDBJ databases">
        <title>The genome of the North American firefly Photinus pyralis.</title>
        <authorList>
            <consortium name="Photinus pyralis genome working group"/>
            <person name="Fallon T.R."/>
            <person name="Sander Lower S.E."/>
            <person name="Weng J.-K."/>
        </authorList>
    </citation>
    <scope>NUCLEOTIDE SEQUENCE</scope>
    <source>
        <strain evidence="3">TRF0915ILg1</strain>
        <tissue evidence="3">Whole body</tissue>
    </source>
</reference>
<feature type="signal peptide" evidence="1">
    <location>
        <begin position="1"/>
        <end position="22"/>
    </location>
</feature>
<accession>A0A8K0GEZ4</accession>
<dbReference type="PROSITE" id="PS50041">
    <property type="entry name" value="C_TYPE_LECTIN_2"/>
    <property type="match status" value="3"/>
</dbReference>
<dbReference type="OrthoDB" id="6356110at2759"/>
<feature type="chain" id="PRO_5035481674" description="C-type lectin domain-containing protein" evidence="1">
    <location>
        <begin position="23"/>
        <end position="928"/>
    </location>
</feature>
<dbReference type="AlphaFoldDB" id="A0A8K0GEZ4"/>
<dbReference type="CDD" id="cd00037">
    <property type="entry name" value="CLECT"/>
    <property type="match status" value="3"/>
</dbReference>
<proteinExistence type="predicted"/>
<feature type="domain" description="C-type lectin" evidence="2">
    <location>
        <begin position="347"/>
        <end position="478"/>
    </location>
</feature>